<evidence type="ECO:0000313" key="5">
    <source>
        <dbReference type="EMBL" id="BCX46248.1"/>
    </source>
</evidence>
<dbReference type="InterPro" id="IPR040234">
    <property type="entry name" value="QC/QCL"/>
</dbReference>
<feature type="chain" id="PRO_5047082417" evidence="3">
    <location>
        <begin position="16"/>
        <end position="322"/>
    </location>
</feature>
<evidence type="ECO:0000313" key="6">
    <source>
        <dbReference type="Proteomes" id="UP001374893"/>
    </source>
</evidence>
<evidence type="ECO:0000256" key="1">
    <source>
        <dbReference type="ARBA" id="ARBA00022679"/>
    </source>
</evidence>
<dbReference type="InterPro" id="IPR007484">
    <property type="entry name" value="Peptidase_M28"/>
</dbReference>
<dbReference type="Proteomes" id="UP001374893">
    <property type="component" value="Chromosome"/>
</dbReference>
<dbReference type="EMBL" id="AP024702">
    <property type="protein sequence ID" value="BCX46248.1"/>
    <property type="molecule type" value="Genomic_DNA"/>
</dbReference>
<sequence length="322" mass="34608">MKPAAALLLPLACLAGVLSHCSKPKDAGPEQLQVDNTKTELSSEFSGANAFAHVERIVGYGPRPPASEGFEKMLSDLEKSLADFGWKTTRQKFRAATPDGPVDFTNLLARHGSAKPEPDSLPFIIGGHIDTKKFSFPFVGANDGGSSTGVLLELARVLSTDPASAAKVELVFFDGEEAFRPGITATDGLYGSKYFAQKMATRPTWPAAGIVIDIVGDPDYELHFNPETPEGFASVVERLGAKQNFTKPFKASVFPVIDDHVPLQNAGVPCLHLIGQFGSMPYWHKEGDTLDKVKPEMLEKVGRLVLDFLAEAPQPAAASAEE</sequence>
<dbReference type="Gene3D" id="3.40.630.10">
    <property type="entry name" value="Zn peptidases"/>
    <property type="match status" value="1"/>
</dbReference>
<proteinExistence type="predicted"/>
<accession>A0ABN6GYC9</accession>
<evidence type="ECO:0000259" key="4">
    <source>
        <dbReference type="Pfam" id="PF04389"/>
    </source>
</evidence>
<keyword evidence="1" id="KW-0808">Transferase</keyword>
<feature type="signal peptide" evidence="3">
    <location>
        <begin position="1"/>
        <end position="15"/>
    </location>
</feature>
<protein>
    <submittedName>
        <fullName evidence="5">Peptidase M28</fullName>
    </submittedName>
</protein>
<dbReference type="SUPFAM" id="SSF53187">
    <property type="entry name" value="Zn-dependent exopeptidases"/>
    <property type="match status" value="1"/>
</dbReference>
<evidence type="ECO:0000256" key="2">
    <source>
        <dbReference type="ARBA" id="ARBA00023315"/>
    </source>
</evidence>
<keyword evidence="2" id="KW-0012">Acyltransferase</keyword>
<reference evidence="5 6" key="1">
    <citation type="submission" date="2021-06" db="EMBL/GenBank/DDBJ databases">
        <title>Complete genome of Haloferula helveola possessing various polysaccharide degrading enzymes.</title>
        <authorList>
            <person name="Takami H."/>
            <person name="Huang C."/>
            <person name="Hamasaki K."/>
        </authorList>
    </citation>
    <scope>NUCLEOTIDE SEQUENCE [LARGE SCALE GENOMIC DNA]</scope>
    <source>
        <strain evidence="5 6">CN-1</strain>
    </source>
</reference>
<dbReference type="Pfam" id="PF04389">
    <property type="entry name" value="Peptidase_M28"/>
    <property type="match status" value="1"/>
</dbReference>
<dbReference type="RefSeq" id="WP_338687682.1">
    <property type="nucleotide sequence ID" value="NZ_AP024702.1"/>
</dbReference>
<dbReference type="PANTHER" id="PTHR12283">
    <property type="entry name" value="GLUTAMINYL-PEPTIDE CYCLOTRANSFERASE"/>
    <property type="match status" value="1"/>
</dbReference>
<evidence type="ECO:0000256" key="3">
    <source>
        <dbReference type="SAM" id="SignalP"/>
    </source>
</evidence>
<feature type="domain" description="Peptidase M28" evidence="4">
    <location>
        <begin position="114"/>
        <end position="308"/>
    </location>
</feature>
<organism evidence="5 6">
    <name type="scientific">Haloferula helveola</name>
    <dbReference type="NCBI Taxonomy" id="490095"/>
    <lineage>
        <taxon>Bacteria</taxon>
        <taxon>Pseudomonadati</taxon>
        <taxon>Verrucomicrobiota</taxon>
        <taxon>Verrucomicrobiia</taxon>
        <taxon>Verrucomicrobiales</taxon>
        <taxon>Verrucomicrobiaceae</taxon>
        <taxon>Haloferula</taxon>
    </lineage>
</organism>
<name>A0ABN6GYC9_9BACT</name>
<dbReference type="PANTHER" id="PTHR12283:SF6">
    <property type="entry name" value="GLUTAMINYL-PEPTIDE CYCLOTRANSFERASE-RELATED"/>
    <property type="match status" value="1"/>
</dbReference>
<keyword evidence="3" id="KW-0732">Signal</keyword>
<gene>
    <name evidence="5" type="ORF">HAHE_01560</name>
</gene>
<keyword evidence="6" id="KW-1185">Reference proteome</keyword>